<protein>
    <recommendedName>
        <fullName evidence="1">Calcineurin-like phosphoesterase domain-containing protein</fullName>
    </recommendedName>
</protein>
<dbReference type="PANTHER" id="PTHR12905:SF16">
    <property type="entry name" value="SER_THR PROTEIN PHOSPHATASE FAMILY PROTEIN (AFU_ORTHOLOGUE AFUA_1G06000)"/>
    <property type="match status" value="1"/>
</dbReference>
<dbReference type="SUPFAM" id="SSF56300">
    <property type="entry name" value="Metallo-dependent phosphatases"/>
    <property type="match status" value="1"/>
</dbReference>
<dbReference type="InterPro" id="IPR004843">
    <property type="entry name" value="Calcineurin-like_PHP"/>
</dbReference>
<dbReference type="PANTHER" id="PTHR12905">
    <property type="entry name" value="METALLOPHOSPHOESTERASE"/>
    <property type="match status" value="1"/>
</dbReference>
<sequence>MPTEQKVRIVCISDTHGHAPGEGYVIPPGDILIHAGDLTNQGSLSEIRKATTWLSSLNFAATIVVAGNHDLSLDPQYGLEYETGWRVVPEDVAACRRLLLENPDFVYLQHSEAVVRVREKGVELRVFGSPYSPDSRGRQKWAFQYAPGDAEAVWAGVGRDTDILVTHTPPAGICDGSSHWEAGGCAALREKLREIRPLLHVCGHCHEGRGAAVVEWEGNGVQAWEDESAGSKKLSLVKLDGERRGGRTGVVNASIMARSHGRGAKTFHKAVVVDLSVACRDSSGANA</sequence>
<proteinExistence type="predicted"/>
<evidence type="ECO:0000259" key="1">
    <source>
        <dbReference type="Pfam" id="PF00149"/>
    </source>
</evidence>
<dbReference type="Gene3D" id="3.60.21.10">
    <property type="match status" value="1"/>
</dbReference>
<evidence type="ECO:0000313" key="2">
    <source>
        <dbReference type="EMBL" id="KAF2207953.1"/>
    </source>
</evidence>
<keyword evidence="3" id="KW-1185">Reference proteome</keyword>
<reference evidence="2" key="1">
    <citation type="journal article" date="2020" name="Stud. Mycol.">
        <title>101 Dothideomycetes genomes: a test case for predicting lifestyles and emergence of pathogens.</title>
        <authorList>
            <person name="Haridas S."/>
            <person name="Albert R."/>
            <person name="Binder M."/>
            <person name="Bloem J."/>
            <person name="Labutti K."/>
            <person name="Salamov A."/>
            <person name="Andreopoulos B."/>
            <person name="Baker S."/>
            <person name="Barry K."/>
            <person name="Bills G."/>
            <person name="Bluhm B."/>
            <person name="Cannon C."/>
            <person name="Castanera R."/>
            <person name="Culley D."/>
            <person name="Daum C."/>
            <person name="Ezra D."/>
            <person name="Gonzalez J."/>
            <person name="Henrissat B."/>
            <person name="Kuo A."/>
            <person name="Liang C."/>
            <person name="Lipzen A."/>
            <person name="Lutzoni F."/>
            <person name="Magnuson J."/>
            <person name="Mondo S."/>
            <person name="Nolan M."/>
            <person name="Ohm R."/>
            <person name="Pangilinan J."/>
            <person name="Park H.-J."/>
            <person name="Ramirez L."/>
            <person name="Alfaro M."/>
            <person name="Sun H."/>
            <person name="Tritt A."/>
            <person name="Yoshinaga Y."/>
            <person name="Zwiers L.-H."/>
            <person name="Turgeon B."/>
            <person name="Goodwin S."/>
            <person name="Spatafora J."/>
            <person name="Crous P."/>
            <person name="Grigoriev I."/>
        </authorList>
    </citation>
    <scope>NUCLEOTIDE SEQUENCE</scope>
    <source>
        <strain evidence="2">SCOH1-5</strain>
    </source>
</reference>
<dbReference type="InterPro" id="IPR029052">
    <property type="entry name" value="Metallo-depent_PP-like"/>
</dbReference>
<accession>A0A6A6F3C2</accession>
<gene>
    <name evidence="2" type="ORF">CERZMDRAFT_71221</name>
</gene>
<feature type="domain" description="Calcineurin-like phosphoesterase" evidence="1">
    <location>
        <begin position="8"/>
        <end position="207"/>
    </location>
</feature>
<dbReference type="Proteomes" id="UP000799539">
    <property type="component" value="Unassembled WGS sequence"/>
</dbReference>
<organism evidence="2 3">
    <name type="scientific">Cercospora zeae-maydis SCOH1-5</name>
    <dbReference type="NCBI Taxonomy" id="717836"/>
    <lineage>
        <taxon>Eukaryota</taxon>
        <taxon>Fungi</taxon>
        <taxon>Dikarya</taxon>
        <taxon>Ascomycota</taxon>
        <taxon>Pezizomycotina</taxon>
        <taxon>Dothideomycetes</taxon>
        <taxon>Dothideomycetidae</taxon>
        <taxon>Mycosphaerellales</taxon>
        <taxon>Mycosphaerellaceae</taxon>
        <taxon>Cercospora</taxon>
    </lineage>
</organism>
<dbReference type="OrthoDB" id="630188at2759"/>
<dbReference type="AlphaFoldDB" id="A0A6A6F3C2"/>
<name>A0A6A6F3C2_9PEZI</name>
<dbReference type="EMBL" id="ML992699">
    <property type="protein sequence ID" value="KAF2207953.1"/>
    <property type="molecule type" value="Genomic_DNA"/>
</dbReference>
<dbReference type="CDD" id="cd07379">
    <property type="entry name" value="MPP_239FB"/>
    <property type="match status" value="1"/>
</dbReference>
<dbReference type="Pfam" id="PF00149">
    <property type="entry name" value="Metallophos"/>
    <property type="match status" value="1"/>
</dbReference>
<dbReference type="GO" id="GO:0016787">
    <property type="term" value="F:hydrolase activity"/>
    <property type="evidence" value="ECO:0007669"/>
    <property type="project" value="InterPro"/>
</dbReference>
<evidence type="ECO:0000313" key="3">
    <source>
        <dbReference type="Proteomes" id="UP000799539"/>
    </source>
</evidence>
<dbReference type="InterPro" id="IPR051693">
    <property type="entry name" value="UPF0046_metallophosphoest"/>
</dbReference>